<dbReference type="Proteomes" id="UP001385389">
    <property type="component" value="Chromosome"/>
</dbReference>
<dbReference type="EMBL" id="CP146609">
    <property type="protein sequence ID" value="WWX24509.1"/>
    <property type="molecule type" value="Genomic_DNA"/>
</dbReference>
<evidence type="ECO:0000259" key="1">
    <source>
        <dbReference type="Pfam" id="PF00462"/>
    </source>
</evidence>
<protein>
    <submittedName>
        <fullName evidence="2">UXX-star (Seleno)protein family 1</fullName>
    </submittedName>
</protein>
<sequence>MSEIVIYGKPTCPHTKRALAAYPGARFVDILASETNLEEMLRLSDGQRRIPVIVEDGKACVGFRRGS</sequence>
<dbReference type="SUPFAM" id="SSF52833">
    <property type="entry name" value="Thioredoxin-like"/>
    <property type="match status" value="1"/>
</dbReference>
<accession>A0ABZ2J5K3</accession>
<evidence type="ECO:0000313" key="3">
    <source>
        <dbReference type="Proteomes" id="UP001385389"/>
    </source>
</evidence>
<proteinExistence type="predicted"/>
<reference evidence="2 3" key="1">
    <citation type="submission" date="2024-03" db="EMBL/GenBank/DDBJ databases">
        <title>Phenotype and Genome Characterization of a Sulfate-Reducing Bacterium Pseudodesulfovibrio sp. strain 5S69, isolated from Petroleum Reservoir in Tatarstan (Russia).</title>
        <authorList>
            <person name="Bidzhieva S.K."/>
            <person name="Kadnikov V."/>
            <person name="Tourova T.P."/>
            <person name="Samigullina S.R."/>
            <person name="Sokolova D.S."/>
            <person name="Poltaraus A.B."/>
            <person name="Avtukh A.N."/>
            <person name="Tereshina V.M."/>
            <person name="Mardanov A.V."/>
            <person name="Nazina T.N."/>
        </authorList>
    </citation>
    <scope>NUCLEOTIDE SEQUENCE [LARGE SCALE GENOMIC DNA]</scope>
    <source>
        <strain evidence="2 3">5S69</strain>
    </source>
</reference>
<dbReference type="RefSeq" id="WP_338670180.1">
    <property type="nucleotide sequence ID" value="NZ_CP146609.1"/>
</dbReference>
<gene>
    <name evidence="2" type="ORF">V8V93_09605</name>
</gene>
<dbReference type="Gene3D" id="3.40.30.10">
    <property type="entry name" value="Glutaredoxin"/>
    <property type="match status" value="1"/>
</dbReference>
<feature type="domain" description="Glutaredoxin" evidence="1">
    <location>
        <begin position="4"/>
        <end position="58"/>
    </location>
</feature>
<dbReference type="InterPro" id="IPR002109">
    <property type="entry name" value="Glutaredoxin"/>
</dbReference>
<dbReference type="NCBIfam" id="NF041114">
    <property type="entry name" value="gluta_UXX_star_1"/>
    <property type="match status" value="1"/>
</dbReference>
<name>A0ABZ2J5K3_9BACT</name>
<organism evidence="2 3">
    <name type="scientific">Pseudodesulfovibrio methanolicus</name>
    <dbReference type="NCBI Taxonomy" id="3126690"/>
    <lineage>
        <taxon>Bacteria</taxon>
        <taxon>Pseudomonadati</taxon>
        <taxon>Thermodesulfobacteriota</taxon>
        <taxon>Desulfovibrionia</taxon>
        <taxon>Desulfovibrionales</taxon>
        <taxon>Desulfovibrionaceae</taxon>
    </lineage>
</organism>
<evidence type="ECO:0000313" key="2">
    <source>
        <dbReference type="EMBL" id="WWX24509.1"/>
    </source>
</evidence>
<dbReference type="Pfam" id="PF00462">
    <property type="entry name" value="Glutaredoxin"/>
    <property type="match status" value="1"/>
</dbReference>
<dbReference type="InterPro" id="IPR036249">
    <property type="entry name" value="Thioredoxin-like_sf"/>
</dbReference>
<keyword evidence="3" id="KW-1185">Reference proteome</keyword>